<dbReference type="Proteomes" id="UP000801492">
    <property type="component" value="Unassembled WGS sequence"/>
</dbReference>
<dbReference type="GO" id="GO:0071008">
    <property type="term" value="C:U2-type post-mRNA release spliceosomal complex"/>
    <property type="evidence" value="ECO:0007669"/>
    <property type="project" value="TreeGrafter"/>
</dbReference>
<protein>
    <recommendedName>
        <fullName evidence="2">G-patch domain-containing protein</fullName>
    </recommendedName>
</protein>
<dbReference type="InterPro" id="IPR045211">
    <property type="entry name" value="TFP11/STIP/Ntr1"/>
</dbReference>
<feature type="region of interest" description="Disordered" evidence="1">
    <location>
        <begin position="37"/>
        <end position="129"/>
    </location>
</feature>
<evidence type="ECO:0000259" key="2">
    <source>
        <dbReference type="PROSITE" id="PS50174"/>
    </source>
</evidence>
<proteinExistence type="predicted"/>
<sequence>MSDEEYEKFEITDYDIENEFNTNRPRKGFSKNQQIYGIWADDSDNEVDERPSFKSARTPKNYSTPIGFVAGGIQQAGKKDKQNNEEEKSDEDESEMPSASFKIENSSSDSESESKPSRTGFGSKAYPTQSTVTEITGDIAGLRKANSSTNTTLMRKGVGNWEKHTKGIGAKLLLQMGYQPGKGLGKDLQGISAPVEAHLRKGRSGIGACGPEKKTSIAIIKDDDIEEIEKQSESKWKKSDMAKKKQRYYYRTVDDVIEKGKRPGAYMNCGPT</sequence>
<dbReference type="InterPro" id="IPR000467">
    <property type="entry name" value="G_patch_dom"/>
</dbReference>
<dbReference type="SMART" id="SM00443">
    <property type="entry name" value="G_patch"/>
    <property type="match status" value="1"/>
</dbReference>
<dbReference type="Pfam" id="PF01585">
    <property type="entry name" value="G-patch"/>
    <property type="match status" value="1"/>
</dbReference>
<dbReference type="PANTHER" id="PTHR23329">
    <property type="entry name" value="TUFTELIN-INTERACTING PROTEIN 11-RELATED"/>
    <property type="match status" value="1"/>
</dbReference>
<feature type="non-terminal residue" evidence="3">
    <location>
        <position position="1"/>
    </location>
</feature>
<dbReference type="PANTHER" id="PTHR23329:SF1">
    <property type="entry name" value="TUFTELIN-INTERACTING PROTEIN 11"/>
    <property type="match status" value="1"/>
</dbReference>
<comment type="caution">
    <text evidence="3">The sequence shown here is derived from an EMBL/GenBank/DDBJ whole genome shotgun (WGS) entry which is preliminary data.</text>
</comment>
<evidence type="ECO:0000256" key="1">
    <source>
        <dbReference type="SAM" id="MobiDB-lite"/>
    </source>
</evidence>
<evidence type="ECO:0000313" key="4">
    <source>
        <dbReference type="Proteomes" id="UP000801492"/>
    </source>
</evidence>
<organism evidence="3 4">
    <name type="scientific">Ignelater luminosus</name>
    <name type="common">Cucubano</name>
    <name type="synonym">Pyrophorus luminosus</name>
    <dbReference type="NCBI Taxonomy" id="2038154"/>
    <lineage>
        <taxon>Eukaryota</taxon>
        <taxon>Metazoa</taxon>
        <taxon>Ecdysozoa</taxon>
        <taxon>Arthropoda</taxon>
        <taxon>Hexapoda</taxon>
        <taxon>Insecta</taxon>
        <taxon>Pterygota</taxon>
        <taxon>Neoptera</taxon>
        <taxon>Endopterygota</taxon>
        <taxon>Coleoptera</taxon>
        <taxon>Polyphaga</taxon>
        <taxon>Elateriformia</taxon>
        <taxon>Elateroidea</taxon>
        <taxon>Elateridae</taxon>
        <taxon>Agrypninae</taxon>
        <taxon>Pyrophorini</taxon>
        <taxon>Ignelater</taxon>
    </lineage>
</organism>
<dbReference type="GO" id="GO:0003676">
    <property type="term" value="F:nucleic acid binding"/>
    <property type="evidence" value="ECO:0007669"/>
    <property type="project" value="InterPro"/>
</dbReference>
<dbReference type="Pfam" id="PF12457">
    <property type="entry name" value="TIP_N"/>
    <property type="match status" value="1"/>
</dbReference>
<keyword evidence="4" id="KW-1185">Reference proteome</keyword>
<dbReference type="AlphaFoldDB" id="A0A8K0G5L8"/>
<feature type="compositionally biased region" description="Basic and acidic residues" evidence="1">
    <location>
        <begin position="77"/>
        <end position="86"/>
    </location>
</feature>
<accession>A0A8K0G5L8</accession>
<dbReference type="InterPro" id="IPR022159">
    <property type="entry name" value="STIP/TFIP11_N"/>
</dbReference>
<reference evidence="3" key="1">
    <citation type="submission" date="2019-08" db="EMBL/GenBank/DDBJ databases">
        <title>The genome of the North American firefly Photinus pyralis.</title>
        <authorList>
            <consortium name="Photinus pyralis genome working group"/>
            <person name="Fallon T.R."/>
            <person name="Sander Lower S.E."/>
            <person name="Weng J.-K."/>
        </authorList>
    </citation>
    <scope>NUCLEOTIDE SEQUENCE</scope>
    <source>
        <strain evidence="3">TRF0915ILg1</strain>
        <tissue evidence="3">Whole body</tissue>
    </source>
</reference>
<name>A0A8K0G5L8_IGNLU</name>
<evidence type="ECO:0000313" key="3">
    <source>
        <dbReference type="EMBL" id="KAF2886756.1"/>
    </source>
</evidence>
<dbReference type="OrthoDB" id="6775466at2759"/>
<dbReference type="GO" id="GO:0000390">
    <property type="term" value="P:spliceosomal complex disassembly"/>
    <property type="evidence" value="ECO:0007669"/>
    <property type="project" value="InterPro"/>
</dbReference>
<dbReference type="PROSITE" id="PS50174">
    <property type="entry name" value="G_PATCH"/>
    <property type="match status" value="1"/>
</dbReference>
<dbReference type="EMBL" id="VTPC01086528">
    <property type="protein sequence ID" value="KAF2886756.1"/>
    <property type="molecule type" value="Genomic_DNA"/>
</dbReference>
<gene>
    <name evidence="3" type="ORF">ILUMI_19417</name>
</gene>
<feature type="domain" description="G-patch" evidence="2">
    <location>
        <begin position="165"/>
        <end position="211"/>
    </location>
</feature>